<keyword evidence="4 8" id="KW-0812">Transmembrane</keyword>
<evidence type="ECO:0000313" key="10">
    <source>
        <dbReference type="Proteomes" id="UP000075531"/>
    </source>
</evidence>
<dbReference type="OrthoDB" id="9796616at2"/>
<keyword evidence="3" id="KW-1003">Cell membrane</keyword>
<feature type="transmembrane region" description="Helical" evidence="8">
    <location>
        <begin position="130"/>
        <end position="149"/>
    </location>
</feature>
<dbReference type="RefSeq" id="WP_066824917.1">
    <property type="nucleotide sequence ID" value="NZ_LTBA01000015.1"/>
</dbReference>
<dbReference type="STRING" id="1121338.CLTEP_15270"/>
<evidence type="ECO:0000256" key="1">
    <source>
        <dbReference type="ARBA" id="ARBA00004651"/>
    </source>
</evidence>
<evidence type="ECO:0000256" key="6">
    <source>
        <dbReference type="ARBA" id="ARBA00022989"/>
    </source>
</evidence>
<evidence type="ECO:0000313" key="9">
    <source>
        <dbReference type="EMBL" id="KYH34479.1"/>
    </source>
</evidence>
<evidence type="ECO:0000256" key="2">
    <source>
        <dbReference type="ARBA" id="ARBA00007776"/>
    </source>
</evidence>
<comment type="similarity">
    <text evidence="2">Belongs to the MreD family.</text>
</comment>
<evidence type="ECO:0000256" key="7">
    <source>
        <dbReference type="ARBA" id="ARBA00023136"/>
    </source>
</evidence>
<proteinExistence type="inferred from homology"/>
<reference evidence="9 10" key="1">
    <citation type="submission" date="2016-02" db="EMBL/GenBank/DDBJ databases">
        <title>Genome sequence of Clostridium tepidiprofundi DSM 19306.</title>
        <authorList>
            <person name="Poehlein A."/>
            <person name="Daniel R."/>
        </authorList>
    </citation>
    <scope>NUCLEOTIDE SEQUENCE [LARGE SCALE GENOMIC DNA]</scope>
    <source>
        <strain evidence="9 10">DSM 19306</strain>
    </source>
</reference>
<dbReference type="Proteomes" id="UP000075531">
    <property type="component" value="Unassembled WGS sequence"/>
</dbReference>
<evidence type="ECO:0000256" key="4">
    <source>
        <dbReference type="ARBA" id="ARBA00022692"/>
    </source>
</evidence>
<protein>
    <submittedName>
        <fullName evidence="9">Rod shape-determining protein MreD</fullName>
    </submittedName>
</protein>
<sequence>MKKVLWLVFLACLFQIIDNALMPFISIRTYYPSLLFLFIICYSIVNGTKEALIIGVFTGMLQDVYFANGIGINALTNMLACIIAAQIGQRIFRHKSFVPVITCFCLSIFKGIGIFLLLHILGQKVYLRTVFFDSVYNGILAFFMYKFVFRLSNIDFMRKRWGF</sequence>
<dbReference type="GO" id="GO:0008360">
    <property type="term" value="P:regulation of cell shape"/>
    <property type="evidence" value="ECO:0007669"/>
    <property type="project" value="UniProtKB-KW"/>
</dbReference>
<feature type="transmembrane region" description="Helical" evidence="8">
    <location>
        <begin position="29"/>
        <end position="45"/>
    </location>
</feature>
<comment type="subcellular location">
    <subcellularLocation>
        <location evidence="1">Cell membrane</location>
        <topology evidence="1">Multi-pass membrane protein</topology>
    </subcellularLocation>
</comment>
<dbReference type="InterPro" id="IPR017225">
    <property type="entry name" value="Cell_shape_determin_MreD_prd"/>
</dbReference>
<gene>
    <name evidence="9" type="ORF">CLTEP_15270</name>
</gene>
<feature type="transmembrane region" description="Helical" evidence="8">
    <location>
        <begin position="65"/>
        <end position="85"/>
    </location>
</feature>
<dbReference type="PATRIC" id="fig|1121338.3.peg.1572"/>
<dbReference type="GO" id="GO:0005886">
    <property type="term" value="C:plasma membrane"/>
    <property type="evidence" value="ECO:0007669"/>
    <property type="project" value="UniProtKB-SubCell"/>
</dbReference>
<dbReference type="PIRSF" id="PIRSF037497">
    <property type="entry name" value="MreD_Clostridium/Treponema_prd"/>
    <property type="match status" value="1"/>
</dbReference>
<comment type="caution">
    <text evidence="9">The sequence shown here is derived from an EMBL/GenBank/DDBJ whole genome shotgun (WGS) entry which is preliminary data.</text>
</comment>
<dbReference type="Pfam" id="PF04093">
    <property type="entry name" value="MreD"/>
    <property type="match status" value="1"/>
</dbReference>
<keyword evidence="10" id="KW-1185">Reference proteome</keyword>
<evidence type="ECO:0000256" key="5">
    <source>
        <dbReference type="ARBA" id="ARBA00022960"/>
    </source>
</evidence>
<dbReference type="AlphaFoldDB" id="A0A151B3H3"/>
<evidence type="ECO:0000256" key="3">
    <source>
        <dbReference type="ARBA" id="ARBA00022475"/>
    </source>
</evidence>
<name>A0A151B3H3_9CLOT</name>
<dbReference type="InterPro" id="IPR007227">
    <property type="entry name" value="Cell_shape_determining_MreD"/>
</dbReference>
<evidence type="ECO:0000256" key="8">
    <source>
        <dbReference type="SAM" id="Phobius"/>
    </source>
</evidence>
<keyword evidence="5" id="KW-0133">Cell shape</keyword>
<accession>A0A151B3H3</accession>
<dbReference type="NCBIfam" id="TIGR03426">
    <property type="entry name" value="shape_MreD"/>
    <property type="match status" value="1"/>
</dbReference>
<feature type="transmembrane region" description="Helical" evidence="8">
    <location>
        <begin position="97"/>
        <end position="118"/>
    </location>
</feature>
<keyword evidence="6 8" id="KW-1133">Transmembrane helix</keyword>
<keyword evidence="7 8" id="KW-0472">Membrane</keyword>
<organism evidence="9 10">
    <name type="scientific">Clostridium tepidiprofundi DSM 19306</name>
    <dbReference type="NCBI Taxonomy" id="1121338"/>
    <lineage>
        <taxon>Bacteria</taxon>
        <taxon>Bacillati</taxon>
        <taxon>Bacillota</taxon>
        <taxon>Clostridia</taxon>
        <taxon>Eubacteriales</taxon>
        <taxon>Clostridiaceae</taxon>
        <taxon>Clostridium</taxon>
    </lineage>
</organism>
<dbReference type="EMBL" id="LTBA01000015">
    <property type="protein sequence ID" value="KYH34479.1"/>
    <property type="molecule type" value="Genomic_DNA"/>
</dbReference>